<dbReference type="InterPro" id="IPR006689">
    <property type="entry name" value="Small_GTPase_ARF/SAR"/>
</dbReference>
<organism evidence="12 14">
    <name type="scientific">Adineta steineri</name>
    <dbReference type="NCBI Taxonomy" id="433720"/>
    <lineage>
        <taxon>Eukaryota</taxon>
        <taxon>Metazoa</taxon>
        <taxon>Spiralia</taxon>
        <taxon>Gnathifera</taxon>
        <taxon>Rotifera</taxon>
        <taxon>Eurotatoria</taxon>
        <taxon>Bdelloidea</taxon>
        <taxon>Adinetida</taxon>
        <taxon>Adinetidae</taxon>
        <taxon>Adineta</taxon>
    </lineage>
</organism>
<keyword evidence="8" id="KW-0333">Golgi apparatus</keyword>
<reference evidence="12" key="1">
    <citation type="submission" date="2021-02" db="EMBL/GenBank/DDBJ databases">
        <authorList>
            <person name="Nowell W R."/>
        </authorList>
    </citation>
    <scope>NUCLEOTIDE SEQUENCE</scope>
</reference>
<comment type="subcellular location">
    <subcellularLocation>
        <location evidence="1">Golgi apparatus</location>
    </subcellularLocation>
</comment>
<evidence type="ECO:0000256" key="10">
    <source>
        <dbReference type="ARBA" id="ARBA00023288"/>
    </source>
</evidence>
<proteinExistence type="inferred from homology"/>
<dbReference type="Pfam" id="PF00025">
    <property type="entry name" value="Arf"/>
    <property type="match status" value="1"/>
</dbReference>
<name>A0A814ZZ00_9BILA</name>
<evidence type="ECO:0000313" key="13">
    <source>
        <dbReference type="EMBL" id="CAF3847181.1"/>
    </source>
</evidence>
<dbReference type="GO" id="GO:0003924">
    <property type="term" value="F:GTPase activity"/>
    <property type="evidence" value="ECO:0007669"/>
    <property type="project" value="InterPro"/>
</dbReference>
<dbReference type="PROSITE" id="PS51417">
    <property type="entry name" value="ARF"/>
    <property type="match status" value="1"/>
</dbReference>
<dbReference type="Proteomes" id="UP000663868">
    <property type="component" value="Unassembled WGS sequence"/>
</dbReference>
<evidence type="ECO:0000313" key="14">
    <source>
        <dbReference type="Proteomes" id="UP000663860"/>
    </source>
</evidence>
<dbReference type="SMART" id="SM00177">
    <property type="entry name" value="ARF"/>
    <property type="match status" value="1"/>
</dbReference>
<dbReference type="GO" id="GO:0015031">
    <property type="term" value="P:protein transport"/>
    <property type="evidence" value="ECO:0007669"/>
    <property type="project" value="UniProtKB-KW"/>
</dbReference>
<evidence type="ECO:0000313" key="12">
    <source>
        <dbReference type="EMBL" id="CAF1249563.1"/>
    </source>
</evidence>
<dbReference type="PRINTS" id="PR00328">
    <property type="entry name" value="SAR1GTPBP"/>
</dbReference>
<keyword evidence="6" id="KW-0931">ER-Golgi transport</keyword>
<dbReference type="EMBL" id="CAJNOE010000508">
    <property type="protein sequence ID" value="CAF1249563.1"/>
    <property type="molecule type" value="Genomic_DNA"/>
</dbReference>
<keyword evidence="9 11" id="KW-0342">GTP-binding</keyword>
<keyword evidence="10" id="KW-0449">Lipoprotein</keyword>
<evidence type="ECO:0000256" key="6">
    <source>
        <dbReference type="ARBA" id="ARBA00022892"/>
    </source>
</evidence>
<sequence length="226" mass="25835">MNSSTKNVINRPPSVLITGSSGSGKRTIISMIKHDKIADGFPIGADFVKLTINETPVMIWSIGGRSGYRPLLTRYYRRMVGFILVVDSNDHEGVDEARKNLDQIVNDEYFEEKPILIFATKQDLPNAMNNDQLRNELHLDKLNKNIKWHLQATSAIQNQGLDEGFKWLMNSIQDKNDKINPIVETYNGTIIMKNDFISLFNITEFTTFIWKIISSSFNFLGNVIKY</sequence>
<dbReference type="PANTHER" id="PTHR11711">
    <property type="entry name" value="ADP RIBOSYLATION FACTOR-RELATED"/>
    <property type="match status" value="1"/>
</dbReference>
<dbReference type="InterPro" id="IPR027417">
    <property type="entry name" value="P-loop_NTPase"/>
</dbReference>
<dbReference type="GO" id="GO:0016192">
    <property type="term" value="P:vesicle-mediated transport"/>
    <property type="evidence" value="ECO:0007669"/>
    <property type="project" value="UniProtKB-KW"/>
</dbReference>
<accession>A0A814ZZ00</accession>
<dbReference type="FunFam" id="3.40.50.300:FF:003500">
    <property type="entry name" value="ADP-ribosylation factor 1"/>
    <property type="match status" value="1"/>
</dbReference>
<evidence type="ECO:0000256" key="11">
    <source>
        <dbReference type="PIRSR" id="PIRSR606689-1"/>
    </source>
</evidence>
<gene>
    <name evidence="12" type="ORF">IZO911_LOCUS31266</name>
    <name evidence="13" type="ORF">KXQ929_LOCUS19875</name>
</gene>
<evidence type="ECO:0000256" key="7">
    <source>
        <dbReference type="ARBA" id="ARBA00022927"/>
    </source>
</evidence>
<comment type="similarity">
    <text evidence="2">Belongs to the small GTPase superfamily. Arf family.</text>
</comment>
<evidence type="ECO:0000256" key="3">
    <source>
        <dbReference type="ARBA" id="ARBA00022448"/>
    </source>
</evidence>
<keyword evidence="3" id="KW-0813">Transport</keyword>
<keyword evidence="5 11" id="KW-0547">Nucleotide-binding</keyword>
<dbReference type="AlphaFoldDB" id="A0A814ZZ00"/>
<evidence type="ECO:0000256" key="5">
    <source>
        <dbReference type="ARBA" id="ARBA00022741"/>
    </source>
</evidence>
<keyword evidence="4" id="KW-0519">Myristate</keyword>
<feature type="binding site" evidence="11">
    <location>
        <position position="64"/>
    </location>
    <ligand>
        <name>GTP</name>
        <dbReference type="ChEBI" id="CHEBI:37565"/>
    </ligand>
</feature>
<evidence type="ECO:0000256" key="2">
    <source>
        <dbReference type="ARBA" id="ARBA00010290"/>
    </source>
</evidence>
<evidence type="ECO:0000256" key="1">
    <source>
        <dbReference type="ARBA" id="ARBA00004555"/>
    </source>
</evidence>
<dbReference type="SUPFAM" id="SSF52540">
    <property type="entry name" value="P-loop containing nucleoside triphosphate hydrolases"/>
    <property type="match status" value="1"/>
</dbReference>
<keyword evidence="7" id="KW-0653">Protein transport</keyword>
<protein>
    <submittedName>
        <fullName evidence="12">Uncharacterized protein</fullName>
    </submittedName>
</protein>
<evidence type="ECO:0000256" key="9">
    <source>
        <dbReference type="ARBA" id="ARBA00023134"/>
    </source>
</evidence>
<evidence type="ECO:0000256" key="4">
    <source>
        <dbReference type="ARBA" id="ARBA00022707"/>
    </source>
</evidence>
<dbReference type="Gene3D" id="3.40.50.300">
    <property type="entry name" value="P-loop containing nucleotide triphosphate hydrolases"/>
    <property type="match status" value="1"/>
</dbReference>
<dbReference type="InterPro" id="IPR024156">
    <property type="entry name" value="Small_GTPase_ARF"/>
</dbReference>
<comment type="caution">
    <text evidence="12">The sequence shown here is derived from an EMBL/GenBank/DDBJ whole genome shotgun (WGS) entry which is preliminary data.</text>
</comment>
<dbReference type="Proteomes" id="UP000663860">
    <property type="component" value="Unassembled WGS sequence"/>
</dbReference>
<dbReference type="GO" id="GO:0005525">
    <property type="term" value="F:GTP binding"/>
    <property type="evidence" value="ECO:0007669"/>
    <property type="project" value="UniProtKB-KW"/>
</dbReference>
<evidence type="ECO:0000256" key="8">
    <source>
        <dbReference type="ARBA" id="ARBA00023034"/>
    </source>
</evidence>
<dbReference type="GO" id="GO:0005794">
    <property type="term" value="C:Golgi apparatus"/>
    <property type="evidence" value="ECO:0007669"/>
    <property type="project" value="UniProtKB-SubCell"/>
</dbReference>
<dbReference type="EMBL" id="CAJOBB010001367">
    <property type="protein sequence ID" value="CAF3847181.1"/>
    <property type="molecule type" value="Genomic_DNA"/>
</dbReference>
<dbReference type="SMART" id="SM00178">
    <property type="entry name" value="SAR"/>
    <property type="match status" value="1"/>
</dbReference>